<dbReference type="PANTHER" id="PTHR13510:SF44">
    <property type="entry name" value="RABENOSYN-5"/>
    <property type="match status" value="1"/>
</dbReference>
<dbReference type="InterPro" id="IPR023393">
    <property type="entry name" value="START-like_dom_sf"/>
</dbReference>
<evidence type="ECO:0000313" key="3">
    <source>
        <dbReference type="EMBL" id="KDO23788.1"/>
    </source>
</evidence>
<dbReference type="Pfam" id="PF01852">
    <property type="entry name" value="START"/>
    <property type="match status" value="1"/>
</dbReference>
<dbReference type="RefSeq" id="XP_012205503.1">
    <property type="nucleotide sequence ID" value="XM_012350113.1"/>
</dbReference>
<evidence type="ECO:0000259" key="2">
    <source>
        <dbReference type="Pfam" id="PF01852"/>
    </source>
</evidence>
<accession>A0A067BZV0</accession>
<dbReference type="Gene3D" id="3.30.530.20">
    <property type="match status" value="1"/>
</dbReference>
<dbReference type="OMA" id="GWARCIQ"/>
<dbReference type="EMBL" id="KK583249">
    <property type="protein sequence ID" value="KDO23788.1"/>
    <property type="molecule type" value="Genomic_DNA"/>
</dbReference>
<evidence type="ECO:0000256" key="1">
    <source>
        <dbReference type="SAM" id="MobiDB-lite"/>
    </source>
</evidence>
<feature type="domain" description="START" evidence="2">
    <location>
        <begin position="125"/>
        <end position="226"/>
    </location>
</feature>
<dbReference type="VEuPathDB" id="FungiDB:SPRG_21001"/>
<evidence type="ECO:0000313" key="4">
    <source>
        <dbReference type="Proteomes" id="UP000030745"/>
    </source>
</evidence>
<dbReference type="Proteomes" id="UP000030745">
    <property type="component" value="Unassembled WGS sequence"/>
</dbReference>
<name>A0A067BZV0_SAPPC</name>
<dbReference type="KEGG" id="spar:SPRG_21001"/>
<feature type="compositionally biased region" description="Polar residues" evidence="1">
    <location>
        <begin position="363"/>
        <end position="383"/>
    </location>
</feature>
<dbReference type="GO" id="GO:0008289">
    <property type="term" value="F:lipid binding"/>
    <property type="evidence" value="ECO:0007669"/>
    <property type="project" value="InterPro"/>
</dbReference>
<reference evidence="3 4" key="1">
    <citation type="journal article" date="2013" name="PLoS Genet.">
        <title>Distinctive expansion of potential virulence genes in the genome of the oomycete fish pathogen Saprolegnia parasitica.</title>
        <authorList>
            <person name="Jiang R.H."/>
            <person name="de Bruijn I."/>
            <person name="Haas B.J."/>
            <person name="Belmonte R."/>
            <person name="Lobach L."/>
            <person name="Christie J."/>
            <person name="van den Ackerveken G."/>
            <person name="Bottin A."/>
            <person name="Bulone V."/>
            <person name="Diaz-Moreno S.M."/>
            <person name="Dumas B."/>
            <person name="Fan L."/>
            <person name="Gaulin E."/>
            <person name="Govers F."/>
            <person name="Grenville-Briggs L.J."/>
            <person name="Horner N.R."/>
            <person name="Levin J.Z."/>
            <person name="Mammella M."/>
            <person name="Meijer H.J."/>
            <person name="Morris P."/>
            <person name="Nusbaum C."/>
            <person name="Oome S."/>
            <person name="Phillips A.J."/>
            <person name="van Rooyen D."/>
            <person name="Rzeszutek E."/>
            <person name="Saraiva M."/>
            <person name="Secombes C.J."/>
            <person name="Seidl M.F."/>
            <person name="Snel B."/>
            <person name="Stassen J.H."/>
            <person name="Sykes S."/>
            <person name="Tripathy S."/>
            <person name="van den Berg H."/>
            <person name="Vega-Arreguin J.C."/>
            <person name="Wawra S."/>
            <person name="Young S.K."/>
            <person name="Zeng Q."/>
            <person name="Dieguez-Uribeondo J."/>
            <person name="Russ C."/>
            <person name="Tyler B.M."/>
            <person name="van West P."/>
        </authorList>
    </citation>
    <scope>NUCLEOTIDE SEQUENCE [LARGE SCALE GENOMIC DNA]</scope>
    <source>
        <strain evidence="3 4">CBS 223.65</strain>
    </source>
</reference>
<dbReference type="OrthoDB" id="68126at2759"/>
<sequence length="405" mass="45551">MALPEFTPRPLTAADRAHFRAQATHAMSLLVQSIKLVAKGNVVVIDRVGDRGQPKSTLTQARVSMPGALDDVSAFYLGTLDKPEQYCNQMRYDSTKPIYNLVPRTPNHPNRYMGLRWNAYATPVLCRPRDLFVLEEYFDEFVDDQGRRGWARCIQSVEHSSCPSVPGYVRATARTSGFVALESVVPGVVDFFVILDVDFGGHLSSWVRKMILAKQMRTVSMRFVPFDQHLSSIVQDSPALRYFRECRKLSEPQPRITSLKTIMKQRYSTTMSEPAGPEERSFGSAQSSWSLRQAKEMDWNLAMPAECFVCRTLLRAGAPTACATCKKTACAECCRPNSEPRQCLVCAEKNDDGRPLKRMTPQHAQVYTRRSSTSSGVSQQCTTPGRVPARGHRRDPIDLSYLNRL</sequence>
<dbReference type="InterPro" id="IPR052727">
    <property type="entry name" value="Rab4/Rab5_effector"/>
</dbReference>
<protein>
    <recommendedName>
        <fullName evidence="2">START domain-containing protein</fullName>
    </recommendedName>
</protein>
<gene>
    <name evidence="3" type="ORF">SPRG_21001</name>
</gene>
<dbReference type="AlphaFoldDB" id="A0A067BZV0"/>
<dbReference type="GeneID" id="24141940"/>
<dbReference type="InterPro" id="IPR002913">
    <property type="entry name" value="START_lipid-bd_dom"/>
</dbReference>
<dbReference type="PANTHER" id="PTHR13510">
    <property type="entry name" value="FYVE-FINGER-CONTAINING RAB5 EFFECTOR PROTEIN RABENOSYN-5-RELATED"/>
    <property type="match status" value="1"/>
</dbReference>
<organism evidence="3 4">
    <name type="scientific">Saprolegnia parasitica (strain CBS 223.65)</name>
    <dbReference type="NCBI Taxonomy" id="695850"/>
    <lineage>
        <taxon>Eukaryota</taxon>
        <taxon>Sar</taxon>
        <taxon>Stramenopiles</taxon>
        <taxon>Oomycota</taxon>
        <taxon>Saprolegniomycetes</taxon>
        <taxon>Saprolegniales</taxon>
        <taxon>Saprolegniaceae</taxon>
        <taxon>Saprolegnia</taxon>
    </lineage>
</organism>
<keyword evidence="4" id="KW-1185">Reference proteome</keyword>
<dbReference type="SUPFAM" id="SSF55961">
    <property type="entry name" value="Bet v1-like"/>
    <property type="match status" value="1"/>
</dbReference>
<feature type="region of interest" description="Disordered" evidence="1">
    <location>
        <begin position="363"/>
        <end position="405"/>
    </location>
</feature>
<proteinExistence type="predicted"/>